<dbReference type="Pfam" id="PF00072">
    <property type="entry name" value="Response_reg"/>
    <property type="match status" value="1"/>
</dbReference>
<dbReference type="InterPro" id="IPR036097">
    <property type="entry name" value="HisK_dim/P_sf"/>
</dbReference>
<gene>
    <name evidence="8" type="ORF">B193_2744</name>
</gene>
<keyword evidence="3 5" id="KW-0597">Phosphoprotein</keyword>
<organism evidence="8 9">
    <name type="scientific">Solidesulfovibrio magneticus str. Maddingley MBC34</name>
    <dbReference type="NCBI Taxonomy" id="1206767"/>
    <lineage>
        <taxon>Bacteria</taxon>
        <taxon>Pseudomonadati</taxon>
        <taxon>Thermodesulfobacteriota</taxon>
        <taxon>Desulfovibrionia</taxon>
        <taxon>Desulfovibrionales</taxon>
        <taxon>Desulfovibrionaceae</taxon>
        <taxon>Solidesulfovibrio</taxon>
    </lineage>
</organism>
<comment type="catalytic activity">
    <reaction evidence="1">
        <text>ATP + protein L-histidine = ADP + protein N-phospho-L-histidine.</text>
        <dbReference type="EC" id="2.7.13.3"/>
    </reaction>
</comment>
<dbReference type="Gene3D" id="3.40.50.2300">
    <property type="match status" value="1"/>
</dbReference>
<comment type="caution">
    <text evidence="8">The sequence shown here is derived from an EMBL/GenBank/DDBJ whole genome shotgun (WGS) entry which is preliminary data.</text>
</comment>
<dbReference type="Gene3D" id="3.30.565.10">
    <property type="entry name" value="Histidine kinase-like ATPase, C-terminal domain"/>
    <property type="match status" value="1"/>
</dbReference>
<name>K6FJ40_9BACT</name>
<dbReference type="PRINTS" id="PR00344">
    <property type="entry name" value="BCTRLSENSOR"/>
</dbReference>
<dbReference type="SUPFAM" id="SSF55874">
    <property type="entry name" value="ATPase domain of HSP90 chaperone/DNA topoisomerase II/histidine kinase"/>
    <property type="match status" value="1"/>
</dbReference>
<evidence type="ECO:0000259" key="6">
    <source>
        <dbReference type="PROSITE" id="PS50109"/>
    </source>
</evidence>
<dbReference type="EC" id="2.7.13.3" evidence="2"/>
<dbReference type="FunFam" id="3.30.565.10:FF:000010">
    <property type="entry name" value="Sensor histidine kinase RcsC"/>
    <property type="match status" value="1"/>
</dbReference>
<dbReference type="SUPFAM" id="SSF52172">
    <property type="entry name" value="CheY-like"/>
    <property type="match status" value="1"/>
</dbReference>
<dbReference type="SMART" id="SM00387">
    <property type="entry name" value="HATPase_c"/>
    <property type="match status" value="1"/>
</dbReference>
<dbReference type="InterPro" id="IPR003594">
    <property type="entry name" value="HATPase_dom"/>
</dbReference>
<evidence type="ECO:0000313" key="9">
    <source>
        <dbReference type="Proteomes" id="UP000006272"/>
    </source>
</evidence>
<evidence type="ECO:0000313" key="8">
    <source>
        <dbReference type="EMBL" id="EKO38562.1"/>
    </source>
</evidence>
<dbReference type="InterPro" id="IPR003661">
    <property type="entry name" value="HisK_dim/P_dom"/>
</dbReference>
<dbReference type="PROSITE" id="PS50109">
    <property type="entry name" value="HIS_KIN"/>
    <property type="match status" value="1"/>
</dbReference>
<sequence length="540" mass="57806">MAKDVPSAEAPRSLKRLLDPLTGLLGVPVAVNTNPGAPVWPDPGAEAHAILHREFAERGPCPWLPPGLPLADADAPKSVCPLGLSAERFPLVLRDGRPGELVVGPYFTNPADRQALFGRSRAADAALHVLPCLLPQRRGLIEHFYREFSAFAGSAARAGAAKEQFLANMSHELRTPLNGIMGMLSLLLQSEGDGRRRQFLELAMNASNQLLGVINALLDLNGIASGRLVLAEELFEPRRMLAELFDICAEDAASRGLGFQAAVADDVPALLVGDPQRLRQVLLNLIHNALKYTEHGGLDVAVTMAPTQSARSDAAKLLFSVRDTGIGIAPDRQEAIFDHFAIGEPFLGKRYAQAGLGLGIARDIVEKMGGRLRVESELGRGSTFTFTAELRRPCIESPIPSAHEASQPTGGGAVIVHAEDDPVAQLLVRRILEDRGYVPIAVDSCEGLFDILGSRPVDMVLMDVTMPGLCGLESTRRIRRGESGAAADIPIVGLSGSATSEDRRQGLLAGMTDYIAKPVTRFELLAVVQRALAGRPFRAA</sequence>
<keyword evidence="4" id="KW-0902">Two-component regulatory system</keyword>
<evidence type="ECO:0000256" key="5">
    <source>
        <dbReference type="PROSITE-ProRule" id="PRU00169"/>
    </source>
</evidence>
<feature type="modified residue" description="4-aspartylphosphate" evidence="5">
    <location>
        <position position="463"/>
    </location>
</feature>
<dbReference type="Pfam" id="PF02518">
    <property type="entry name" value="HATPase_c"/>
    <property type="match status" value="1"/>
</dbReference>
<dbReference type="PROSITE" id="PS50110">
    <property type="entry name" value="RESPONSE_REGULATORY"/>
    <property type="match status" value="1"/>
</dbReference>
<dbReference type="PANTHER" id="PTHR45339">
    <property type="entry name" value="HYBRID SIGNAL TRANSDUCTION HISTIDINE KINASE J"/>
    <property type="match status" value="1"/>
</dbReference>
<dbReference type="PANTHER" id="PTHR45339:SF1">
    <property type="entry name" value="HYBRID SIGNAL TRANSDUCTION HISTIDINE KINASE J"/>
    <property type="match status" value="1"/>
</dbReference>
<dbReference type="Gene3D" id="1.10.287.130">
    <property type="match status" value="1"/>
</dbReference>
<dbReference type="CDD" id="cd00082">
    <property type="entry name" value="HisKA"/>
    <property type="match status" value="1"/>
</dbReference>
<dbReference type="GO" id="GO:0000155">
    <property type="term" value="F:phosphorelay sensor kinase activity"/>
    <property type="evidence" value="ECO:0007669"/>
    <property type="project" value="InterPro"/>
</dbReference>
<proteinExistence type="predicted"/>
<dbReference type="InterPro" id="IPR036890">
    <property type="entry name" value="HATPase_C_sf"/>
</dbReference>
<evidence type="ECO:0000256" key="4">
    <source>
        <dbReference type="ARBA" id="ARBA00023012"/>
    </source>
</evidence>
<dbReference type="InterPro" id="IPR011006">
    <property type="entry name" value="CheY-like_superfamily"/>
</dbReference>
<feature type="domain" description="Response regulatory" evidence="7">
    <location>
        <begin position="414"/>
        <end position="532"/>
    </location>
</feature>
<dbReference type="Proteomes" id="UP000006272">
    <property type="component" value="Unassembled WGS sequence"/>
</dbReference>
<accession>K6FJ40</accession>
<evidence type="ECO:0000259" key="7">
    <source>
        <dbReference type="PROSITE" id="PS50110"/>
    </source>
</evidence>
<dbReference type="EMBL" id="ALAO01000235">
    <property type="protein sequence ID" value="EKO38562.1"/>
    <property type="molecule type" value="Genomic_DNA"/>
</dbReference>
<evidence type="ECO:0000256" key="2">
    <source>
        <dbReference type="ARBA" id="ARBA00012438"/>
    </source>
</evidence>
<dbReference type="SUPFAM" id="SSF47384">
    <property type="entry name" value="Homodimeric domain of signal transducing histidine kinase"/>
    <property type="match status" value="1"/>
</dbReference>
<keyword evidence="8" id="KW-0418">Kinase</keyword>
<keyword evidence="8" id="KW-0808">Transferase</keyword>
<dbReference type="InterPro" id="IPR004358">
    <property type="entry name" value="Sig_transdc_His_kin-like_C"/>
</dbReference>
<dbReference type="CDD" id="cd16922">
    <property type="entry name" value="HATPase_EvgS-ArcB-TorS-like"/>
    <property type="match status" value="1"/>
</dbReference>
<feature type="domain" description="Histidine kinase" evidence="6">
    <location>
        <begin position="168"/>
        <end position="392"/>
    </location>
</feature>
<dbReference type="InterPro" id="IPR001789">
    <property type="entry name" value="Sig_transdc_resp-reg_receiver"/>
</dbReference>
<evidence type="ECO:0000256" key="1">
    <source>
        <dbReference type="ARBA" id="ARBA00000085"/>
    </source>
</evidence>
<dbReference type="AlphaFoldDB" id="K6FJ40"/>
<dbReference type="Pfam" id="PF00512">
    <property type="entry name" value="HisKA"/>
    <property type="match status" value="1"/>
</dbReference>
<dbReference type="PATRIC" id="fig|1206767.3.peg.2686"/>
<protein>
    <recommendedName>
        <fullName evidence="2">histidine kinase</fullName>
        <ecNumber evidence="2">2.7.13.3</ecNumber>
    </recommendedName>
</protein>
<evidence type="ECO:0000256" key="3">
    <source>
        <dbReference type="ARBA" id="ARBA00022553"/>
    </source>
</evidence>
<reference evidence="8 9" key="1">
    <citation type="submission" date="2012-07" db="EMBL/GenBank/DDBJ databases">
        <title>Draft genome sequence of Desulfovibrio magneticus str. Maddingley MBC34 obtained from a metagenomic sequence of a methanogenic enrichment isolated from coal-seam formation water in Victoria, Australia.</title>
        <authorList>
            <person name="Greenfield P."/>
            <person name="Hendry P."/>
            <person name="Li D."/>
            <person name="Rosewarne C.P."/>
            <person name="Tran-Dinh N."/>
            <person name="Elbourne L.D.H."/>
            <person name="Paulsen I.T."/>
            <person name="Midgley D.J."/>
        </authorList>
    </citation>
    <scope>NUCLEOTIDE SEQUENCE [LARGE SCALE GENOMIC DNA]</scope>
    <source>
        <strain evidence="9">Maddingley MBC34</strain>
    </source>
</reference>
<dbReference type="SMART" id="SM00388">
    <property type="entry name" value="HisKA"/>
    <property type="match status" value="1"/>
</dbReference>
<dbReference type="SMART" id="SM00448">
    <property type="entry name" value="REC"/>
    <property type="match status" value="1"/>
</dbReference>
<dbReference type="InterPro" id="IPR005467">
    <property type="entry name" value="His_kinase_dom"/>
</dbReference>
<dbReference type="CDD" id="cd17546">
    <property type="entry name" value="REC_hyHK_CKI1_RcsC-like"/>
    <property type="match status" value="1"/>
</dbReference>